<dbReference type="EMBL" id="JAAOZC010000001">
    <property type="protein sequence ID" value="NIJ07130.1"/>
    <property type="molecule type" value="Genomic_DNA"/>
</dbReference>
<feature type="region of interest" description="Disordered" evidence="1">
    <location>
        <begin position="1"/>
        <end position="35"/>
    </location>
</feature>
<organism evidence="2 3">
    <name type="scientific">Sphingomonas vulcanisoli</name>
    <dbReference type="NCBI Taxonomy" id="1658060"/>
    <lineage>
        <taxon>Bacteria</taxon>
        <taxon>Pseudomonadati</taxon>
        <taxon>Pseudomonadota</taxon>
        <taxon>Alphaproteobacteria</taxon>
        <taxon>Sphingomonadales</taxon>
        <taxon>Sphingomonadaceae</taxon>
        <taxon>Sphingomonas</taxon>
    </lineage>
</organism>
<protein>
    <submittedName>
        <fullName evidence="2">Uncharacterized protein</fullName>
    </submittedName>
</protein>
<comment type="caution">
    <text evidence="2">The sequence shown here is derived from an EMBL/GenBank/DDBJ whole genome shotgun (WGS) entry which is preliminary data.</text>
</comment>
<dbReference type="Proteomes" id="UP000727456">
    <property type="component" value="Unassembled WGS sequence"/>
</dbReference>
<dbReference type="RefSeq" id="WP_167071937.1">
    <property type="nucleotide sequence ID" value="NZ_JAAOZC010000001.1"/>
</dbReference>
<name>A0ABX0TRG8_9SPHN</name>
<feature type="compositionally biased region" description="Basic residues" evidence="1">
    <location>
        <begin position="139"/>
        <end position="150"/>
    </location>
</feature>
<accession>A0ABX0TRG8</accession>
<reference evidence="2 3" key="1">
    <citation type="submission" date="2020-03" db="EMBL/GenBank/DDBJ databases">
        <title>Genomic Encyclopedia of Type Strains, Phase III (KMG-III): the genomes of soil and plant-associated and newly described type strains.</title>
        <authorList>
            <person name="Whitman W."/>
        </authorList>
    </citation>
    <scope>NUCLEOTIDE SEQUENCE [LARGE SCALE GENOMIC DNA]</scope>
    <source>
        <strain evidence="2 3">CECT 8804</strain>
    </source>
</reference>
<proteinExistence type="predicted"/>
<evidence type="ECO:0000313" key="2">
    <source>
        <dbReference type="EMBL" id="NIJ07130.1"/>
    </source>
</evidence>
<feature type="compositionally biased region" description="Basic residues" evidence="1">
    <location>
        <begin position="17"/>
        <end position="27"/>
    </location>
</feature>
<evidence type="ECO:0000256" key="1">
    <source>
        <dbReference type="SAM" id="MobiDB-lite"/>
    </source>
</evidence>
<evidence type="ECO:0000313" key="3">
    <source>
        <dbReference type="Proteomes" id="UP000727456"/>
    </source>
</evidence>
<keyword evidence="3" id="KW-1185">Reference proteome</keyword>
<sequence>MARAHGGGTWVVVKTPMRNKSRKRRSRNRDEAPDEILAKAIARSSKAAQRKEAKAQKKALKAAELEMDFDTIEEQDAVLSEPQRGRFRRNPKIVSEPSPRGQRRFLFFRGRRVQPDGIEAATPFDPAMDAPDAGPEPRKARRSLLGRKRKPTEPTAAPSLAQEVAEVAATTSKRTVRRRRRDADDAGSEASPSPS</sequence>
<feature type="region of interest" description="Disordered" evidence="1">
    <location>
        <begin position="76"/>
        <end position="195"/>
    </location>
</feature>
<gene>
    <name evidence="2" type="ORF">FHS31_000712</name>
</gene>